<comment type="caution">
    <text evidence="1">The sequence shown here is derived from an EMBL/GenBank/DDBJ whole genome shotgun (WGS) entry which is preliminary data.</text>
</comment>
<gene>
    <name evidence="1" type="ORF">KSP39_PZI022315</name>
</gene>
<reference evidence="1 2" key="1">
    <citation type="journal article" date="2022" name="Nat. Plants">
        <title>Genomes of leafy and leafless Platanthera orchids illuminate the evolution of mycoheterotrophy.</title>
        <authorList>
            <person name="Li M.H."/>
            <person name="Liu K.W."/>
            <person name="Li Z."/>
            <person name="Lu H.C."/>
            <person name="Ye Q.L."/>
            <person name="Zhang D."/>
            <person name="Wang J.Y."/>
            <person name="Li Y.F."/>
            <person name="Zhong Z.M."/>
            <person name="Liu X."/>
            <person name="Yu X."/>
            <person name="Liu D.K."/>
            <person name="Tu X.D."/>
            <person name="Liu B."/>
            <person name="Hao Y."/>
            <person name="Liao X.Y."/>
            <person name="Jiang Y.T."/>
            <person name="Sun W.H."/>
            <person name="Chen J."/>
            <person name="Chen Y.Q."/>
            <person name="Ai Y."/>
            <person name="Zhai J.W."/>
            <person name="Wu S.S."/>
            <person name="Zhou Z."/>
            <person name="Hsiao Y.Y."/>
            <person name="Wu W.L."/>
            <person name="Chen Y.Y."/>
            <person name="Lin Y.F."/>
            <person name="Hsu J.L."/>
            <person name="Li C.Y."/>
            <person name="Wang Z.W."/>
            <person name="Zhao X."/>
            <person name="Zhong W.Y."/>
            <person name="Ma X.K."/>
            <person name="Ma L."/>
            <person name="Huang J."/>
            <person name="Chen G.Z."/>
            <person name="Huang M.Z."/>
            <person name="Huang L."/>
            <person name="Peng D.H."/>
            <person name="Luo Y.B."/>
            <person name="Zou S.Q."/>
            <person name="Chen S.P."/>
            <person name="Lan S."/>
            <person name="Tsai W.C."/>
            <person name="Van de Peer Y."/>
            <person name="Liu Z.J."/>
        </authorList>
    </citation>
    <scope>NUCLEOTIDE SEQUENCE [LARGE SCALE GENOMIC DNA]</scope>
    <source>
        <strain evidence="1">Lor287</strain>
    </source>
</reference>
<dbReference type="Proteomes" id="UP001418222">
    <property type="component" value="Unassembled WGS sequence"/>
</dbReference>
<sequence length="151" mass="16698">MIHEMRLNREKNAAHPSIDRALFMHKDVDRGASEPFRGLHADDLFSFQRSLGIDRWRPGGIRTSVDRSGFDENAFQHPLLLRSSPSGANCSTIWSSTGNTSRNSGTLSIGSADVVGFYMFDSDLSSEHATANMSGNNMIDFASPSFMDFSF</sequence>
<evidence type="ECO:0000313" key="2">
    <source>
        <dbReference type="Proteomes" id="UP001418222"/>
    </source>
</evidence>
<protein>
    <submittedName>
        <fullName evidence="1">Uncharacterized protein</fullName>
    </submittedName>
</protein>
<dbReference type="AlphaFoldDB" id="A0AAP0FV99"/>
<proteinExistence type="predicted"/>
<keyword evidence="2" id="KW-1185">Reference proteome</keyword>
<name>A0AAP0FV99_9ASPA</name>
<accession>A0AAP0FV99</accession>
<dbReference type="EMBL" id="JBBWWQ010000020">
    <property type="protein sequence ID" value="KAK8916546.1"/>
    <property type="molecule type" value="Genomic_DNA"/>
</dbReference>
<evidence type="ECO:0000313" key="1">
    <source>
        <dbReference type="EMBL" id="KAK8916546.1"/>
    </source>
</evidence>
<organism evidence="1 2">
    <name type="scientific">Platanthera zijinensis</name>
    <dbReference type="NCBI Taxonomy" id="2320716"/>
    <lineage>
        <taxon>Eukaryota</taxon>
        <taxon>Viridiplantae</taxon>
        <taxon>Streptophyta</taxon>
        <taxon>Embryophyta</taxon>
        <taxon>Tracheophyta</taxon>
        <taxon>Spermatophyta</taxon>
        <taxon>Magnoliopsida</taxon>
        <taxon>Liliopsida</taxon>
        <taxon>Asparagales</taxon>
        <taxon>Orchidaceae</taxon>
        <taxon>Orchidoideae</taxon>
        <taxon>Orchideae</taxon>
        <taxon>Orchidinae</taxon>
        <taxon>Platanthera</taxon>
    </lineage>
</organism>